<accession>A0ABW1UJM9</accession>
<reference evidence="3" key="1">
    <citation type="journal article" date="2019" name="Int. J. Syst. Evol. Microbiol.">
        <title>The Global Catalogue of Microorganisms (GCM) 10K type strain sequencing project: providing services to taxonomists for standard genome sequencing and annotation.</title>
        <authorList>
            <consortium name="The Broad Institute Genomics Platform"/>
            <consortium name="The Broad Institute Genome Sequencing Center for Infectious Disease"/>
            <person name="Wu L."/>
            <person name="Ma J."/>
        </authorList>
    </citation>
    <scope>NUCLEOTIDE SEQUENCE [LARGE SCALE GENOMIC DNA]</scope>
    <source>
        <strain evidence="3">CCM 8897</strain>
    </source>
</reference>
<feature type="domain" description="Competence protein CoiA nuclease-like" evidence="1">
    <location>
        <begin position="160"/>
        <end position="255"/>
    </location>
</feature>
<proteinExistence type="predicted"/>
<evidence type="ECO:0000259" key="1">
    <source>
        <dbReference type="Pfam" id="PF06054"/>
    </source>
</evidence>
<protein>
    <submittedName>
        <fullName evidence="2">Competence protein CoiA</fullName>
    </submittedName>
</protein>
<sequence>MWIFSGQAAALAYLVRGDQNMYAALDERGQLTQAATQVIESEADLRAKAGGAAHFYCPRCRQPVQLVRARTGRPFFRHVGRTGLGPNETARHRAGKQTLQQELAALQVVSELEVVLPLKVAGAEVDSPAEKRPGEVVAPLVTAAGAQPRPLQQDAREGEQRRADVLWQHGAHLWAFEFQCAPLELAELRQRHEDYQRWRIREQWLLGATYLSQRRPSQGALKFMAYQAHWGYYLAFWQPERRQIQLFYHCQFRPPRTQLLYQVRMLSLGEFLQGASQNRRPPAQLPPNQPWFDPRPWLGQQLALKQPRWLTYQGRCYQQGWDLQKLPTALWLPQCLPPVVGHWPDLLGRQLDYWFATGGLTRSQQRHLLSGSRWPLLTTELAPSSGRSQQKNHCRREQ</sequence>
<keyword evidence="3" id="KW-1185">Reference proteome</keyword>
<evidence type="ECO:0000313" key="2">
    <source>
        <dbReference type="EMBL" id="MFC6314127.1"/>
    </source>
</evidence>
<organism evidence="2 3">
    <name type="scientific">Lapidilactobacillus achengensis</name>
    <dbReference type="NCBI Taxonomy" id="2486000"/>
    <lineage>
        <taxon>Bacteria</taxon>
        <taxon>Bacillati</taxon>
        <taxon>Bacillota</taxon>
        <taxon>Bacilli</taxon>
        <taxon>Lactobacillales</taxon>
        <taxon>Lactobacillaceae</taxon>
        <taxon>Lapidilactobacillus</taxon>
    </lineage>
</organism>
<dbReference type="EMBL" id="JBHSSM010000005">
    <property type="protein sequence ID" value="MFC6314127.1"/>
    <property type="molecule type" value="Genomic_DNA"/>
</dbReference>
<dbReference type="Proteomes" id="UP001596310">
    <property type="component" value="Unassembled WGS sequence"/>
</dbReference>
<name>A0ABW1UJM9_9LACO</name>
<comment type="caution">
    <text evidence="2">The sequence shown here is derived from an EMBL/GenBank/DDBJ whole genome shotgun (WGS) entry which is preliminary data.</text>
</comment>
<dbReference type="Pfam" id="PF06054">
    <property type="entry name" value="CoiA_nuc"/>
    <property type="match status" value="1"/>
</dbReference>
<dbReference type="InterPro" id="IPR010330">
    <property type="entry name" value="CoiA_nuc"/>
</dbReference>
<evidence type="ECO:0000313" key="3">
    <source>
        <dbReference type="Proteomes" id="UP001596310"/>
    </source>
</evidence>
<gene>
    <name evidence="2" type="ORF">ACFQHW_00895</name>
</gene>
<dbReference type="RefSeq" id="WP_125596410.1">
    <property type="nucleotide sequence ID" value="NZ_JBHSSM010000005.1"/>
</dbReference>